<evidence type="ECO:0000313" key="4">
    <source>
        <dbReference type="Proteomes" id="UP000095751"/>
    </source>
</evidence>
<comment type="similarity">
    <text evidence="1">Belongs to the CWC26 family.</text>
</comment>
<dbReference type="AlphaFoldDB" id="A0A1E7FDA7"/>
<keyword evidence="4" id="KW-1185">Reference proteome</keyword>
<evidence type="ECO:0000313" key="3">
    <source>
        <dbReference type="EMBL" id="OEU16025.1"/>
    </source>
</evidence>
<dbReference type="InterPro" id="IPR018609">
    <property type="entry name" value="Bud13"/>
</dbReference>
<evidence type="ECO:0000256" key="1">
    <source>
        <dbReference type="ARBA" id="ARBA00011069"/>
    </source>
</evidence>
<feature type="compositionally biased region" description="Basic and acidic residues" evidence="2">
    <location>
        <begin position="11"/>
        <end position="35"/>
    </location>
</feature>
<dbReference type="KEGG" id="fcy:FRACYDRAFT_225500"/>
<dbReference type="Proteomes" id="UP000095751">
    <property type="component" value="Unassembled WGS sequence"/>
</dbReference>
<dbReference type="GO" id="GO:0000398">
    <property type="term" value="P:mRNA splicing, via spliceosome"/>
    <property type="evidence" value="ECO:0007669"/>
    <property type="project" value="TreeGrafter"/>
</dbReference>
<feature type="compositionally biased region" description="Low complexity" evidence="2">
    <location>
        <begin position="143"/>
        <end position="152"/>
    </location>
</feature>
<evidence type="ECO:0000256" key="2">
    <source>
        <dbReference type="SAM" id="MobiDB-lite"/>
    </source>
</evidence>
<organism evidence="3 4">
    <name type="scientific">Fragilariopsis cylindrus CCMP1102</name>
    <dbReference type="NCBI Taxonomy" id="635003"/>
    <lineage>
        <taxon>Eukaryota</taxon>
        <taxon>Sar</taxon>
        <taxon>Stramenopiles</taxon>
        <taxon>Ochrophyta</taxon>
        <taxon>Bacillariophyta</taxon>
        <taxon>Bacillariophyceae</taxon>
        <taxon>Bacillariophycidae</taxon>
        <taxon>Bacillariales</taxon>
        <taxon>Bacillariaceae</taxon>
        <taxon>Fragilariopsis</taxon>
    </lineage>
</organism>
<sequence>MSSGHKAGLQHYEDFNKSEKIIQDRKHQEAKHMVDKYGMGETVHRDKDGKKSNSNDSNDMDENGKSKEENKADAQRRLNQGKVQQMKQVAMATEMEILQNSTFARRKDDERLEDVLKNEIRKDDPMAKYAMMNTQQQKKEQNKNNPQQQQVKARPMYKGPQPKANRFGIRPGYRWDGVDRGNCFEDKIIAKKFSANHNKEKAYRWSSQDM</sequence>
<protein>
    <recommendedName>
        <fullName evidence="5">Pre-mRNA-splicing factor CWC26</fullName>
    </recommendedName>
</protein>
<dbReference type="PANTHER" id="PTHR31809">
    <property type="entry name" value="BUD13 HOMOLOG"/>
    <property type="match status" value="1"/>
</dbReference>
<feature type="compositionally biased region" description="Basic and acidic residues" evidence="2">
    <location>
        <begin position="117"/>
        <end position="126"/>
    </location>
</feature>
<reference evidence="3 4" key="1">
    <citation type="submission" date="2016-09" db="EMBL/GenBank/DDBJ databases">
        <title>Extensive genetic diversity and differential bi-allelic expression allows diatom success in the polar Southern Ocean.</title>
        <authorList>
            <consortium name="DOE Joint Genome Institute"/>
            <person name="Mock T."/>
            <person name="Otillar R.P."/>
            <person name="Strauss J."/>
            <person name="Dupont C."/>
            <person name="Frickenhaus S."/>
            <person name="Maumus F."/>
            <person name="Mcmullan M."/>
            <person name="Sanges R."/>
            <person name="Schmutz J."/>
            <person name="Toseland A."/>
            <person name="Valas R."/>
            <person name="Veluchamy A."/>
            <person name="Ward B.J."/>
            <person name="Allen A."/>
            <person name="Barry K."/>
            <person name="Falciatore A."/>
            <person name="Ferrante M."/>
            <person name="Fortunato A.E."/>
            <person name="Gloeckner G."/>
            <person name="Gruber A."/>
            <person name="Hipkin R."/>
            <person name="Janech M."/>
            <person name="Kroth P."/>
            <person name="Leese F."/>
            <person name="Lindquist E."/>
            <person name="Lyon B.R."/>
            <person name="Martin J."/>
            <person name="Mayer C."/>
            <person name="Parker M."/>
            <person name="Quesneville H."/>
            <person name="Raymond J."/>
            <person name="Uhlig C."/>
            <person name="Valentin K.U."/>
            <person name="Worden A.Z."/>
            <person name="Armbrust E.V."/>
            <person name="Bowler C."/>
            <person name="Green B."/>
            <person name="Moulton V."/>
            <person name="Van Oosterhout C."/>
            <person name="Grigoriev I."/>
        </authorList>
    </citation>
    <scope>NUCLEOTIDE SEQUENCE [LARGE SCALE GENOMIC DNA]</scope>
    <source>
        <strain evidence="3 4">CCMP1102</strain>
    </source>
</reference>
<dbReference type="GO" id="GO:0005684">
    <property type="term" value="C:U2-type spliceosomal complex"/>
    <property type="evidence" value="ECO:0007669"/>
    <property type="project" value="TreeGrafter"/>
</dbReference>
<dbReference type="InParanoid" id="A0A1E7FDA7"/>
<feature type="compositionally biased region" description="Polar residues" evidence="2">
    <location>
        <begin position="77"/>
        <end position="87"/>
    </location>
</feature>
<dbReference type="EMBL" id="KV784358">
    <property type="protein sequence ID" value="OEU16025.1"/>
    <property type="molecule type" value="Genomic_DNA"/>
</dbReference>
<feature type="region of interest" description="Disordered" evidence="2">
    <location>
        <begin position="1"/>
        <end position="88"/>
    </location>
</feature>
<dbReference type="OrthoDB" id="6022at2759"/>
<name>A0A1E7FDA7_9STRA</name>
<proteinExistence type="inferred from homology"/>
<dbReference type="InterPro" id="IPR051112">
    <property type="entry name" value="CWC26_splicing_factor"/>
</dbReference>
<feature type="compositionally biased region" description="Basic and acidic residues" evidence="2">
    <location>
        <begin position="42"/>
        <end position="53"/>
    </location>
</feature>
<gene>
    <name evidence="3" type="ORF">FRACYDRAFT_225500</name>
</gene>
<feature type="region of interest" description="Disordered" evidence="2">
    <location>
        <begin position="117"/>
        <end position="172"/>
    </location>
</feature>
<feature type="compositionally biased region" description="Basic and acidic residues" evidence="2">
    <location>
        <begin position="62"/>
        <end position="76"/>
    </location>
</feature>
<dbReference type="GO" id="GO:0003723">
    <property type="term" value="F:RNA binding"/>
    <property type="evidence" value="ECO:0007669"/>
    <property type="project" value="TreeGrafter"/>
</dbReference>
<accession>A0A1E7FDA7</accession>
<dbReference type="GO" id="GO:0070274">
    <property type="term" value="C:RES complex"/>
    <property type="evidence" value="ECO:0007669"/>
    <property type="project" value="TreeGrafter"/>
</dbReference>
<dbReference type="PANTHER" id="PTHR31809:SF0">
    <property type="entry name" value="BUD13 HOMOLOG"/>
    <property type="match status" value="1"/>
</dbReference>
<evidence type="ECO:0008006" key="5">
    <source>
        <dbReference type="Google" id="ProtNLM"/>
    </source>
</evidence>
<dbReference type="Pfam" id="PF09736">
    <property type="entry name" value="Bud13"/>
    <property type="match status" value="1"/>
</dbReference>